<gene>
    <name evidence="1" type="ORF">DAKH74_003310</name>
</gene>
<dbReference type="GO" id="GO:0005739">
    <property type="term" value="C:mitochondrion"/>
    <property type="evidence" value="ECO:0007669"/>
    <property type="project" value="TreeGrafter"/>
</dbReference>
<organism evidence="1 2">
    <name type="scientific">Maudiozyma humilis</name>
    <name type="common">Sour dough yeast</name>
    <name type="synonym">Kazachstania humilis</name>
    <dbReference type="NCBI Taxonomy" id="51915"/>
    <lineage>
        <taxon>Eukaryota</taxon>
        <taxon>Fungi</taxon>
        <taxon>Dikarya</taxon>
        <taxon>Ascomycota</taxon>
        <taxon>Saccharomycotina</taxon>
        <taxon>Saccharomycetes</taxon>
        <taxon>Saccharomycetales</taxon>
        <taxon>Saccharomycetaceae</taxon>
        <taxon>Maudiozyma</taxon>
    </lineage>
</organism>
<protein>
    <submittedName>
        <fullName evidence="1">Aim19 protein</fullName>
    </submittedName>
</protein>
<dbReference type="Pfam" id="PF10315">
    <property type="entry name" value="Aim19"/>
    <property type="match status" value="1"/>
</dbReference>
<proteinExistence type="predicted"/>
<name>A0AAV5RQK9_MAUHU</name>
<dbReference type="PANTHER" id="PTHR28177">
    <property type="entry name" value="ALTERED INHERITANCE OF MITOCHONDRIA PROTEIN 19, MITOCHONDRIAL"/>
    <property type="match status" value="1"/>
</dbReference>
<dbReference type="EMBL" id="BTGD01000001">
    <property type="protein sequence ID" value="GMM53715.1"/>
    <property type="molecule type" value="Genomic_DNA"/>
</dbReference>
<comment type="caution">
    <text evidence="1">The sequence shown here is derived from an EMBL/GenBank/DDBJ whole genome shotgun (WGS) entry which is preliminary data.</text>
</comment>
<accession>A0AAV5RQK9</accession>
<evidence type="ECO:0000313" key="2">
    <source>
        <dbReference type="Proteomes" id="UP001377567"/>
    </source>
</evidence>
<keyword evidence="2" id="KW-1185">Reference proteome</keyword>
<dbReference type="AlphaFoldDB" id="A0AAV5RQK9"/>
<dbReference type="Proteomes" id="UP001377567">
    <property type="component" value="Unassembled WGS sequence"/>
</dbReference>
<dbReference type="InterPro" id="IPR019419">
    <property type="entry name" value="AIM19"/>
</dbReference>
<evidence type="ECO:0000313" key="1">
    <source>
        <dbReference type="EMBL" id="GMM53715.1"/>
    </source>
</evidence>
<reference evidence="1 2" key="1">
    <citation type="journal article" date="2023" name="Elife">
        <title>Identification of key yeast species and microbe-microbe interactions impacting larval growth of Drosophila in the wild.</title>
        <authorList>
            <person name="Mure A."/>
            <person name="Sugiura Y."/>
            <person name="Maeda R."/>
            <person name="Honda K."/>
            <person name="Sakurai N."/>
            <person name="Takahashi Y."/>
            <person name="Watada M."/>
            <person name="Katoh T."/>
            <person name="Gotoh A."/>
            <person name="Gotoh Y."/>
            <person name="Taniguchi I."/>
            <person name="Nakamura K."/>
            <person name="Hayashi T."/>
            <person name="Katayama T."/>
            <person name="Uemura T."/>
            <person name="Hattori Y."/>
        </authorList>
    </citation>
    <scope>NUCLEOTIDE SEQUENCE [LARGE SCALE GENOMIC DNA]</scope>
    <source>
        <strain evidence="1 2">KH-74</strain>
    </source>
</reference>
<dbReference type="PANTHER" id="PTHR28177:SF1">
    <property type="entry name" value="ALTERED INHERITANCE OF MITOCHONDRIA PROTEIN 19, MITOCHONDRIAL"/>
    <property type="match status" value="1"/>
</dbReference>
<sequence>MEDLQDPKPKSVLSRIYDLTATPYVSLLHSGCILASPIVSPAVKVAAGEIISTTGSEGTKAGLTKRLFKSKASTIGLTRANALLFGGSELLGSWMIYDNDIEDGSGFLMAWSTLFLIVNGKSSLTALKHARVWPLLLSSLACVNLGLYGKRYITNAFE</sequence>